<evidence type="ECO:0000313" key="4">
    <source>
        <dbReference type="Proteomes" id="UP000681967"/>
    </source>
</evidence>
<feature type="region of interest" description="Disordered" evidence="1">
    <location>
        <begin position="50"/>
        <end position="71"/>
    </location>
</feature>
<accession>A0A8S3AK26</accession>
<evidence type="ECO:0000313" key="2">
    <source>
        <dbReference type="EMBL" id="CAF4714776.1"/>
    </source>
</evidence>
<evidence type="ECO:0000256" key="1">
    <source>
        <dbReference type="SAM" id="MobiDB-lite"/>
    </source>
</evidence>
<evidence type="ECO:0000313" key="3">
    <source>
        <dbReference type="EMBL" id="CAF4788244.1"/>
    </source>
</evidence>
<dbReference type="EMBL" id="CAJOBH010121779">
    <property type="protein sequence ID" value="CAF4714776.1"/>
    <property type="molecule type" value="Genomic_DNA"/>
</dbReference>
<proteinExistence type="predicted"/>
<protein>
    <submittedName>
        <fullName evidence="2">Uncharacterized protein</fullName>
    </submittedName>
</protein>
<feature type="non-terminal residue" evidence="2">
    <location>
        <position position="1"/>
    </location>
</feature>
<reference evidence="2" key="1">
    <citation type="submission" date="2021-02" db="EMBL/GenBank/DDBJ databases">
        <authorList>
            <person name="Nowell W R."/>
        </authorList>
    </citation>
    <scope>NUCLEOTIDE SEQUENCE</scope>
</reference>
<organism evidence="2 4">
    <name type="scientific">Rotaria magnacalcarata</name>
    <dbReference type="NCBI Taxonomy" id="392030"/>
    <lineage>
        <taxon>Eukaryota</taxon>
        <taxon>Metazoa</taxon>
        <taxon>Spiralia</taxon>
        <taxon>Gnathifera</taxon>
        <taxon>Rotifera</taxon>
        <taxon>Eurotatoria</taxon>
        <taxon>Bdelloidea</taxon>
        <taxon>Philodinida</taxon>
        <taxon>Philodinidae</taxon>
        <taxon>Rotaria</taxon>
    </lineage>
</organism>
<gene>
    <name evidence="2" type="ORF">BYL167_LOCUS44631</name>
    <name evidence="3" type="ORF">BYL167_LOCUS47612</name>
</gene>
<dbReference type="Proteomes" id="UP000681967">
    <property type="component" value="Unassembled WGS sequence"/>
</dbReference>
<sequence length="71" mass="7453">LPIAMYRKKSHGVMSDSFGLRGGRSMISKSGGLKPSAVAGKPSVTKFTQSNCTGINDSGRPRAAVKKIQTT</sequence>
<dbReference type="EMBL" id="CAJOBH010137309">
    <property type="protein sequence ID" value="CAF4788244.1"/>
    <property type="molecule type" value="Genomic_DNA"/>
</dbReference>
<comment type="caution">
    <text evidence="2">The sequence shown here is derived from an EMBL/GenBank/DDBJ whole genome shotgun (WGS) entry which is preliminary data.</text>
</comment>
<name>A0A8S3AK26_9BILA</name>
<dbReference type="AlphaFoldDB" id="A0A8S3AK26"/>